<keyword evidence="2" id="KW-1185">Reference proteome</keyword>
<proteinExistence type="predicted"/>
<accession>A0A8X6SXB7</accession>
<dbReference type="Proteomes" id="UP000887159">
    <property type="component" value="Unassembled WGS sequence"/>
</dbReference>
<reference evidence="1" key="1">
    <citation type="submission" date="2020-08" db="EMBL/GenBank/DDBJ databases">
        <title>Multicomponent nature underlies the extraordinary mechanical properties of spider dragline silk.</title>
        <authorList>
            <person name="Kono N."/>
            <person name="Nakamura H."/>
            <person name="Mori M."/>
            <person name="Yoshida Y."/>
            <person name="Ohtoshi R."/>
            <person name="Malay A.D."/>
            <person name="Moran D.A.P."/>
            <person name="Tomita M."/>
            <person name="Numata K."/>
            <person name="Arakawa K."/>
        </authorList>
    </citation>
    <scope>NUCLEOTIDE SEQUENCE</scope>
</reference>
<organism evidence="1 2">
    <name type="scientific">Trichonephila clavipes</name>
    <name type="common">Golden silk orbweaver</name>
    <name type="synonym">Nephila clavipes</name>
    <dbReference type="NCBI Taxonomy" id="2585209"/>
    <lineage>
        <taxon>Eukaryota</taxon>
        <taxon>Metazoa</taxon>
        <taxon>Ecdysozoa</taxon>
        <taxon>Arthropoda</taxon>
        <taxon>Chelicerata</taxon>
        <taxon>Arachnida</taxon>
        <taxon>Araneae</taxon>
        <taxon>Araneomorphae</taxon>
        <taxon>Entelegynae</taxon>
        <taxon>Araneoidea</taxon>
        <taxon>Nephilidae</taxon>
        <taxon>Trichonephila</taxon>
    </lineage>
</organism>
<dbReference type="EMBL" id="BMAU01021358">
    <property type="protein sequence ID" value="GFY21734.1"/>
    <property type="molecule type" value="Genomic_DNA"/>
</dbReference>
<dbReference type="AlphaFoldDB" id="A0A8X6SXB7"/>
<gene>
    <name evidence="1" type="ORF">TNCV_1168781</name>
</gene>
<evidence type="ECO:0000313" key="1">
    <source>
        <dbReference type="EMBL" id="GFY21734.1"/>
    </source>
</evidence>
<name>A0A8X6SXB7_TRICX</name>
<protein>
    <submittedName>
        <fullName evidence="1">Uncharacterized protein</fullName>
    </submittedName>
</protein>
<sequence>MIRIDARFAHSYRGTEKIPFVRLQKIPTFSTTHIVFTPEKKMLLNYGAERTEAFDMRRCYNTPFPACYMKTKKAIRLEMTGGLISAVDKDPSLLDEVESASQAEFKDMAKNRSQECSGDFYK</sequence>
<comment type="caution">
    <text evidence="1">The sequence shown here is derived from an EMBL/GenBank/DDBJ whole genome shotgun (WGS) entry which is preliminary data.</text>
</comment>
<evidence type="ECO:0000313" key="2">
    <source>
        <dbReference type="Proteomes" id="UP000887159"/>
    </source>
</evidence>